<evidence type="ECO:0000313" key="10">
    <source>
        <dbReference type="EMBL" id="JAI66978.1"/>
    </source>
</evidence>
<dbReference type="InterPro" id="IPR002126">
    <property type="entry name" value="Cadherin-like_dom"/>
</dbReference>
<dbReference type="GO" id="GO:0005912">
    <property type="term" value="C:adherens junction"/>
    <property type="evidence" value="ECO:0007669"/>
    <property type="project" value="TreeGrafter"/>
</dbReference>
<keyword evidence="5 8" id="KW-0106">Calcium</keyword>
<sequence length="186" mass="20004">MLTISPRQGQAPVSNFVSLFQQGGQQGVDYRLEGGWGSLMVDTDGSVSLWRQLDREAPDGATGKALVVAVDRGVPPLSATATLTITVADVNDCPPRLLPPTILHVMEGGPPTRLGILKVTDPDVWALGHGPPFTLSLAPTNPPHVLSLIKLKFDPREYEMCLCCEAACTQHDSEQLQLHCFSHSKA</sequence>
<dbReference type="GO" id="GO:0045296">
    <property type="term" value="F:cadherin binding"/>
    <property type="evidence" value="ECO:0007669"/>
    <property type="project" value="TreeGrafter"/>
</dbReference>
<dbReference type="GO" id="GO:0034332">
    <property type="term" value="P:adherens junction organization"/>
    <property type="evidence" value="ECO:0007669"/>
    <property type="project" value="TreeGrafter"/>
</dbReference>
<dbReference type="GO" id="GO:0016339">
    <property type="term" value="P:calcium-dependent cell-cell adhesion via plasma membrane cell adhesion molecules"/>
    <property type="evidence" value="ECO:0007669"/>
    <property type="project" value="TreeGrafter"/>
</dbReference>
<name>A0A0P4WIR2_SCYOL</name>
<evidence type="ECO:0000259" key="9">
    <source>
        <dbReference type="PROSITE" id="PS50268"/>
    </source>
</evidence>
<evidence type="ECO:0000256" key="3">
    <source>
        <dbReference type="ARBA" id="ARBA00022729"/>
    </source>
</evidence>
<dbReference type="PANTHER" id="PTHR24027">
    <property type="entry name" value="CADHERIN-23"/>
    <property type="match status" value="1"/>
</dbReference>
<organism evidence="10">
    <name type="scientific">Scylla olivacea</name>
    <name type="common">Orange mud crab</name>
    <name type="synonym">Cancer olivacea</name>
    <dbReference type="NCBI Taxonomy" id="85551"/>
    <lineage>
        <taxon>Eukaryota</taxon>
        <taxon>Metazoa</taxon>
        <taxon>Ecdysozoa</taxon>
        <taxon>Arthropoda</taxon>
        <taxon>Crustacea</taxon>
        <taxon>Multicrustacea</taxon>
        <taxon>Malacostraca</taxon>
        <taxon>Eumalacostraca</taxon>
        <taxon>Eucarida</taxon>
        <taxon>Decapoda</taxon>
        <taxon>Pleocyemata</taxon>
        <taxon>Brachyura</taxon>
        <taxon>Eubrachyura</taxon>
        <taxon>Portunoidea</taxon>
        <taxon>Portunidae</taxon>
        <taxon>Portuninae</taxon>
        <taxon>Scylla</taxon>
    </lineage>
</organism>
<dbReference type="GO" id="GO:0005509">
    <property type="term" value="F:calcium ion binding"/>
    <property type="evidence" value="ECO:0007669"/>
    <property type="project" value="UniProtKB-UniRule"/>
</dbReference>
<keyword evidence="3" id="KW-0732">Signal</keyword>
<dbReference type="EMBL" id="GDRN01043508">
    <property type="protein sequence ID" value="JAI66978.1"/>
    <property type="molecule type" value="Transcribed_RNA"/>
</dbReference>
<dbReference type="InterPro" id="IPR039808">
    <property type="entry name" value="Cadherin"/>
</dbReference>
<dbReference type="AlphaFoldDB" id="A0A0P4WIR2"/>
<dbReference type="GO" id="GO:0044331">
    <property type="term" value="P:cell-cell adhesion mediated by cadherin"/>
    <property type="evidence" value="ECO:0007669"/>
    <property type="project" value="TreeGrafter"/>
</dbReference>
<dbReference type="PROSITE" id="PS50268">
    <property type="entry name" value="CADHERIN_2"/>
    <property type="match status" value="1"/>
</dbReference>
<dbReference type="SMART" id="SM00112">
    <property type="entry name" value="CA"/>
    <property type="match status" value="1"/>
</dbReference>
<comment type="subcellular location">
    <subcellularLocation>
        <location evidence="1">Membrane</location>
        <topology evidence="1">Single-pass membrane protein</topology>
    </subcellularLocation>
</comment>
<dbReference type="GO" id="GO:0008013">
    <property type="term" value="F:beta-catenin binding"/>
    <property type="evidence" value="ECO:0007669"/>
    <property type="project" value="TreeGrafter"/>
</dbReference>
<dbReference type="GO" id="GO:0016477">
    <property type="term" value="P:cell migration"/>
    <property type="evidence" value="ECO:0007669"/>
    <property type="project" value="TreeGrafter"/>
</dbReference>
<reference evidence="10" key="1">
    <citation type="submission" date="2015-09" db="EMBL/GenBank/DDBJ databases">
        <title>Scylla olivacea transcriptome.</title>
        <authorList>
            <person name="Ikhwanuddin M."/>
        </authorList>
    </citation>
    <scope>NUCLEOTIDE SEQUENCE</scope>
</reference>
<evidence type="ECO:0000256" key="5">
    <source>
        <dbReference type="ARBA" id="ARBA00022837"/>
    </source>
</evidence>
<dbReference type="SUPFAM" id="SSF49313">
    <property type="entry name" value="Cadherin-like"/>
    <property type="match status" value="1"/>
</dbReference>
<dbReference type="CDD" id="cd11304">
    <property type="entry name" value="Cadherin_repeat"/>
    <property type="match status" value="1"/>
</dbReference>
<dbReference type="PANTHER" id="PTHR24027:SF422">
    <property type="entry name" value="CADHERIN DOMAIN-CONTAINING PROTEIN"/>
    <property type="match status" value="1"/>
</dbReference>
<evidence type="ECO:0000256" key="1">
    <source>
        <dbReference type="ARBA" id="ARBA00004167"/>
    </source>
</evidence>
<dbReference type="InterPro" id="IPR015919">
    <property type="entry name" value="Cadherin-like_sf"/>
</dbReference>
<evidence type="ECO:0000256" key="2">
    <source>
        <dbReference type="ARBA" id="ARBA00022692"/>
    </source>
</evidence>
<keyword evidence="7" id="KW-0472">Membrane</keyword>
<proteinExistence type="predicted"/>
<evidence type="ECO:0000256" key="4">
    <source>
        <dbReference type="ARBA" id="ARBA00022737"/>
    </source>
</evidence>
<protein>
    <recommendedName>
        <fullName evidence="9">Cadherin domain-containing protein</fullName>
    </recommendedName>
</protein>
<accession>A0A0P4WIR2</accession>
<keyword evidence="2" id="KW-0812">Transmembrane</keyword>
<evidence type="ECO:0000256" key="6">
    <source>
        <dbReference type="ARBA" id="ARBA00022989"/>
    </source>
</evidence>
<dbReference type="GO" id="GO:0007043">
    <property type="term" value="P:cell-cell junction assembly"/>
    <property type="evidence" value="ECO:0007669"/>
    <property type="project" value="TreeGrafter"/>
</dbReference>
<dbReference type="GO" id="GO:0000902">
    <property type="term" value="P:cell morphogenesis"/>
    <property type="evidence" value="ECO:0007669"/>
    <property type="project" value="TreeGrafter"/>
</dbReference>
<evidence type="ECO:0000256" key="7">
    <source>
        <dbReference type="ARBA" id="ARBA00023136"/>
    </source>
</evidence>
<feature type="domain" description="Cadherin" evidence="9">
    <location>
        <begin position="28"/>
        <end position="97"/>
    </location>
</feature>
<dbReference type="GO" id="GO:0007156">
    <property type="term" value="P:homophilic cell adhesion via plasma membrane adhesion molecules"/>
    <property type="evidence" value="ECO:0007669"/>
    <property type="project" value="InterPro"/>
</dbReference>
<keyword evidence="4" id="KW-0677">Repeat</keyword>
<keyword evidence="6" id="KW-1133">Transmembrane helix</keyword>
<dbReference type="GO" id="GO:0016342">
    <property type="term" value="C:catenin complex"/>
    <property type="evidence" value="ECO:0007669"/>
    <property type="project" value="TreeGrafter"/>
</dbReference>
<dbReference type="Gene3D" id="2.60.40.60">
    <property type="entry name" value="Cadherins"/>
    <property type="match status" value="1"/>
</dbReference>
<evidence type="ECO:0000256" key="8">
    <source>
        <dbReference type="PROSITE-ProRule" id="PRU00043"/>
    </source>
</evidence>